<proteinExistence type="predicted"/>
<organism evidence="2 3">
    <name type="scientific">Trypanosoma equiperdum</name>
    <dbReference type="NCBI Taxonomy" id="5694"/>
    <lineage>
        <taxon>Eukaryota</taxon>
        <taxon>Discoba</taxon>
        <taxon>Euglenozoa</taxon>
        <taxon>Kinetoplastea</taxon>
        <taxon>Metakinetoplastina</taxon>
        <taxon>Trypanosomatida</taxon>
        <taxon>Trypanosomatidae</taxon>
        <taxon>Trypanosoma</taxon>
    </lineage>
</organism>
<evidence type="ECO:0000313" key="2">
    <source>
        <dbReference type="EMBL" id="SCU68593.1"/>
    </source>
</evidence>
<evidence type="ECO:0000313" key="3">
    <source>
        <dbReference type="Proteomes" id="UP000195570"/>
    </source>
</evidence>
<keyword evidence="1" id="KW-0732">Signal</keyword>
<feature type="chain" id="PRO_5009235329" evidence="1">
    <location>
        <begin position="21"/>
        <end position="324"/>
    </location>
</feature>
<feature type="signal peptide" evidence="1">
    <location>
        <begin position="1"/>
        <end position="20"/>
    </location>
</feature>
<dbReference type="RefSeq" id="XP_067079730.1">
    <property type="nucleotide sequence ID" value="XM_067223629.1"/>
</dbReference>
<dbReference type="Proteomes" id="UP000195570">
    <property type="component" value="Unassembled WGS sequence"/>
</dbReference>
<keyword evidence="3" id="KW-1185">Reference proteome</keyword>
<name>A0A1G4I9S6_TRYEQ</name>
<dbReference type="Pfam" id="PF03238">
    <property type="entry name" value="ESAG1"/>
    <property type="match status" value="1"/>
</dbReference>
<dbReference type="VEuPathDB" id="TriTrypDB:TEOVI_000634100"/>
<accession>A0A1G4I9S6</accession>
<dbReference type="InterPro" id="IPR004922">
    <property type="entry name" value="ESAG"/>
</dbReference>
<evidence type="ECO:0000256" key="1">
    <source>
        <dbReference type="SAM" id="SignalP"/>
    </source>
</evidence>
<sequence>MKVEIVELAILLSFIICVDGENVEHNCKTVDDYYFRNINESVCYLSCLSNALNKLYSDGEKRLFVNEEAYANASRILDDMEGKTGESTKYLSVISSVMEGEHDKLEKLISYGNEMGDLAAKAGGLFVEVNESVRAVRKEIRDALIQANKYYTAVAEIAGTVWAFDGQKVVEGDHKCDLEASKKTVEFQSKCSAHTCPLRNGVNKSTLQQYKNGCLEISVMHSHIVDFCHQSPRNVLYVSGAVKDSGNALKWKPGHAFFLTIEVKGIFSSLIASFTAGHPPPVLLAMVSNMTLLYSLFSETYSNFTSLLLGTSITDNLNSTDSTT</sequence>
<protein>
    <submittedName>
        <fullName evidence="2">Expression site-associated gene 1 (ESAG1) protein, putative</fullName>
    </submittedName>
</protein>
<gene>
    <name evidence="2" type="ORF">TEOVI_000634100</name>
</gene>
<dbReference type="GeneID" id="92380275"/>
<comment type="caution">
    <text evidence="2">The sequence shown here is derived from an EMBL/GenBank/DDBJ whole genome shotgun (WGS) entry which is preliminary data.</text>
</comment>
<dbReference type="EMBL" id="CZPT02001012">
    <property type="protein sequence ID" value="SCU68593.1"/>
    <property type="molecule type" value="Genomic_DNA"/>
</dbReference>
<reference evidence="2" key="1">
    <citation type="submission" date="2016-09" db="EMBL/GenBank/DDBJ databases">
        <authorList>
            <person name="Hebert L."/>
            <person name="Moumen B."/>
        </authorList>
    </citation>
    <scope>NUCLEOTIDE SEQUENCE [LARGE SCALE GENOMIC DNA]</scope>
    <source>
        <strain evidence="2">OVI</strain>
    </source>
</reference>
<dbReference type="AlphaFoldDB" id="A0A1G4I9S6"/>